<dbReference type="InterPro" id="IPR014975">
    <property type="entry name" value="DUF1836"/>
</dbReference>
<dbReference type="PANTHER" id="PTHR40056">
    <property type="entry name" value="HYPOTHETICAL CYTOSOLIC PROTEIN"/>
    <property type="match status" value="1"/>
</dbReference>
<dbReference type="Pfam" id="PF08876">
    <property type="entry name" value="DUF1836"/>
    <property type="match status" value="1"/>
</dbReference>
<dbReference type="EMBL" id="JQCH01000002">
    <property type="protein sequence ID" value="KRO11078.1"/>
    <property type="molecule type" value="Genomic_DNA"/>
</dbReference>
<dbReference type="PANTHER" id="PTHR40056:SF1">
    <property type="entry name" value="DUF1836 DOMAIN-CONTAINING PROTEIN"/>
    <property type="match status" value="1"/>
</dbReference>
<organism evidence="1 2">
    <name type="scientific">Paucilactobacillus hokkaidonensis</name>
    <dbReference type="NCBI Taxonomy" id="1193095"/>
    <lineage>
        <taxon>Bacteria</taxon>
        <taxon>Bacillati</taxon>
        <taxon>Bacillota</taxon>
        <taxon>Bacilli</taxon>
        <taxon>Lactobacillales</taxon>
        <taxon>Lactobacillaceae</taxon>
        <taxon>Paucilactobacillus</taxon>
    </lineage>
</organism>
<evidence type="ECO:0000313" key="2">
    <source>
        <dbReference type="Proteomes" id="UP000051884"/>
    </source>
</evidence>
<keyword evidence="2" id="KW-1185">Reference proteome</keyword>
<dbReference type="Proteomes" id="UP000051884">
    <property type="component" value="Unassembled WGS sequence"/>
</dbReference>
<evidence type="ECO:0000313" key="1">
    <source>
        <dbReference type="EMBL" id="KRO11078.1"/>
    </source>
</evidence>
<proteinExistence type="predicted"/>
<comment type="caution">
    <text evidence="1">The sequence shown here is derived from an EMBL/GenBank/DDBJ whole genome shotgun (WGS) entry which is preliminary data.</text>
</comment>
<accession>A0ABR5Q7C0</accession>
<name>A0ABR5Q7C0_9LACO</name>
<reference evidence="1 2" key="1">
    <citation type="journal article" date="2015" name="Genome Announc.">
        <title>Expanding the biotechnology potential of lactobacilli through comparative genomics of 213 strains and associated genera.</title>
        <authorList>
            <person name="Sun Z."/>
            <person name="Harris H.M."/>
            <person name="McCann A."/>
            <person name="Guo C."/>
            <person name="Argimon S."/>
            <person name="Zhang W."/>
            <person name="Yang X."/>
            <person name="Jeffery I.B."/>
            <person name="Cooney J.C."/>
            <person name="Kagawa T.F."/>
            <person name="Liu W."/>
            <person name="Song Y."/>
            <person name="Salvetti E."/>
            <person name="Wrobel A."/>
            <person name="Rasinkangas P."/>
            <person name="Parkhill J."/>
            <person name="Rea M.C."/>
            <person name="O'Sullivan O."/>
            <person name="Ritari J."/>
            <person name="Douillard F.P."/>
            <person name="Paul Ross R."/>
            <person name="Yang R."/>
            <person name="Briner A.E."/>
            <person name="Felis G.E."/>
            <person name="de Vos W.M."/>
            <person name="Barrangou R."/>
            <person name="Klaenhammer T.R."/>
            <person name="Caufield P.W."/>
            <person name="Cui Y."/>
            <person name="Zhang H."/>
            <person name="O'Toole P.W."/>
        </authorList>
    </citation>
    <scope>NUCLEOTIDE SEQUENCE [LARGE SCALE GENOMIC DNA]</scope>
    <source>
        <strain evidence="1 2">DSM 26202</strain>
    </source>
</reference>
<sequence>MDIMDAMNEYQRWEDSLAKINLPKWDELPNFDLYMDQVVAYVNNLIGSLDLDLVTPAMINNYVKHKAILAPIKKKYQVMHIADIIVISLLKATFPIDVIRSAMDQITLRKYPKQAYDHFVELLMARLQRKPVTDSQVKSINENLMEVAVESVITKLKAEELLRIMEKTGKPQVIKDVSKK</sequence>
<gene>
    <name evidence="1" type="ORF">IV59_GL000830</name>
</gene>
<protein>
    <submittedName>
        <fullName evidence="1">BS ykrK family protein</fullName>
    </submittedName>
</protein>